<dbReference type="GO" id="GO:0008233">
    <property type="term" value="F:peptidase activity"/>
    <property type="evidence" value="ECO:0007669"/>
    <property type="project" value="InterPro"/>
</dbReference>
<evidence type="ECO:0000313" key="3">
    <source>
        <dbReference type="EMBL" id="GIH18820.1"/>
    </source>
</evidence>
<feature type="chain" id="PRO_5038679429" description="D-alanyl-D-alanine carboxypeptidase-like core domain-containing protein" evidence="1">
    <location>
        <begin position="29"/>
        <end position="198"/>
    </location>
</feature>
<name>A0A8J3VU38_9ACTN</name>
<evidence type="ECO:0000313" key="4">
    <source>
        <dbReference type="Proteomes" id="UP000642748"/>
    </source>
</evidence>
<accession>A0A8J3VU38</accession>
<dbReference type="Pfam" id="PF02557">
    <property type="entry name" value="VanY"/>
    <property type="match status" value="1"/>
</dbReference>
<dbReference type="Proteomes" id="UP000642748">
    <property type="component" value="Unassembled WGS sequence"/>
</dbReference>
<sequence>MRSQPSRSTRLWRAAGALAAVAALAAGAGGCAAANRARSAITGSPARADGGLTAADGYIPDGQSVSPFDDSVPAIGKLDPALRTAIQQAAKDAAGDGVTMVIDSGWRSKRLQKALLDQAIVTYGSEQEARKWVNTPDKSTHVSGKAVDVGPTDADSWLSQHGNDYGLCQVYTNEMWHYELTVAPGDTCPVQVSNASAG</sequence>
<dbReference type="CDD" id="cd14846">
    <property type="entry name" value="Peptidase_M15_like"/>
    <property type="match status" value="1"/>
</dbReference>
<gene>
    <name evidence="3" type="ORF">Raf01_69920</name>
</gene>
<dbReference type="Gene3D" id="3.30.1380.10">
    <property type="match status" value="1"/>
</dbReference>
<dbReference type="AlphaFoldDB" id="A0A8J3VU38"/>
<keyword evidence="4" id="KW-1185">Reference proteome</keyword>
<evidence type="ECO:0000256" key="1">
    <source>
        <dbReference type="SAM" id="SignalP"/>
    </source>
</evidence>
<keyword evidence="1" id="KW-0732">Signal</keyword>
<comment type="caution">
    <text evidence="3">The sequence shown here is derived from an EMBL/GenBank/DDBJ whole genome shotgun (WGS) entry which is preliminary data.</text>
</comment>
<dbReference type="EMBL" id="BONZ01000073">
    <property type="protein sequence ID" value="GIH18820.1"/>
    <property type="molecule type" value="Genomic_DNA"/>
</dbReference>
<reference evidence="3" key="1">
    <citation type="submission" date="2021-01" db="EMBL/GenBank/DDBJ databases">
        <title>Whole genome shotgun sequence of Rugosimonospora africana NBRC 104875.</title>
        <authorList>
            <person name="Komaki H."/>
            <person name="Tamura T."/>
        </authorList>
    </citation>
    <scope>NUCLEOTIDE SEQUENCE</scope>
    <source>
        <strain evidence="3">NBRC 104875</strain>
    </source>
</reference>
<dbReference type="GO" id="GO:0006508">
    <property type="term" value="P:proteolysis"/>
    <property type="evidence" value="ECO:0007669"/>
    <property type="project" value="InterPro"/>
</dbReference>
<feature type="domain" description="D-alanyl-D-alanine carboxypeptidase-like core" evidence="2">
    <location>
        <begin position="77"/>
        <end position="180"/>
    </location>
</feature>
<evidence type="ECO:0000259" key="2">
    <source>
        <dbReference type="Pfam" id="PF02557"/>
    </source>
</evidence>
<organism evidence="3 4">
    <name type="scientific">Rugosimonospora africana</name>
    <dbReference type="NCBI Taxonomy" id="556532"/>
    <lineage>
        <taxon>Bacteria</taxon>
        <taxon>Bacillati</taxon>
        <taxon>Actinomycetota</taxon>
        <taxon>Actinomycetes</taxon>
        <taxon>Micromonosporales</taxon>
        <taxon>Micromonosporaceae</taxon>
        <taxon>Rugosimonospora</taxon>
    </lineage>
</organism>
<proteinExistence type="predicted"/>
<dbReference type="InterPro" id="IPR009045">
    <property type="entry name" value="Zn_M74/Hedgehog-like"/>
</dbReference>
<feature type="signal peptide" evidence="1">
    <location>
        <begin position="1"/>
        <end position="28"/>
    </location>
</feature>
<dbReference type="RefSeq" id="WP_203922318.1">
    <property type="nucleotide sequence ID" value="NZ_BONZ01000073.1"/>
</dbReference>
<dbReference type="InterPro" id="IPR003709">
    <property type="entry name" value="VanY-like_core_dom"/>
</dbReference>
<dbReference type="SUPFAM" id="SSF55166">
    <property type="entry name" value="Hedgehog/DD-peptidase"/>
    <property type="match status" value="1"/>
</dbReference>
<protein>
    <recommendedName>
        <fullName evidence="2">D-alanyl-D-alanine carboxypeptidase-like core domain-containing protein</fullName>
    </recommendedName>
</protein>
<dbReference type="PROSITE" id="PS51257">
    <property type="entry name" value="PROKAR_LIPOPROTEIN"/>
    <property type="match status" value="1"/>
</dbReference>